<dbReference type="Proteomes" id="UP001430455">
    <property type="component" value="Unassembled WGS sequence"/>
</dbReference>
<feature type="region of interest" description="Disordered" evidence="1">
    <location>
        <begin position="127"/>
        <end position="155"/>
    </location>
</feature>
<evidence type="ECO:0008006" key="4">
    <source>
        <dbReference type="Google" id="ProtNLM"/>
    </source>
</evidence>
<feature type="region of interest" description="Disordered" evidence="1">
    <location>
        <begin position="1"/>
        <end position="20"/>
    </location>
</feature>
<sequence length="314" mass="34488">MSEESELSLTRQPTRGADRNQAVLAQNEQTAENFLFPSLEAGITLLDIDGNRGVTVLQSLVLDHLLLSDGPAFWIDADGHATTTSLAQLAPSRRLLDRIHVARGFTAYQHYAALCDLSDAVNESIREKTTTDPVVAHRDRRQDRPNHEPESSSYTPSLIVTPALDAQYRADDTLSDEHTQTLLARSLAQLSAYADAYEIPVLVTRTTTDDLTAGIERAADQHLRCEQTRIGPRFVSDEFETLLYPVEGGAYYQTTLTYWQEILQHRAEQVGLQPASPESPAENEIGTASMSDGTAATLTANPLHDAWTDTAGGR</sequence>
<name>A0AAW4PGL1_9EURY</name>
<proteinExistence type="predicted"/>
<evidence type="ECO:0000313" key="3">
    <source>
        <dbReference type="Proteomes" id="UP001430455"/>
    </source>
</evidence>
<keyword evidence="3" id="KW-1185">Reference proteome</keyword>
<evidence type="ECO:0000256" key="1">
    <source>
        <dbReference type="SAM" id="MobiDB-lite"/>
    </source>
</evidence>
<dbReference type="InterPro" id="IPR027417">
    <property type="entry name" value="P-loop_NTPase"/>
</dbReference>
<evidence type="ECO:0000313" key="2">
    <source>
        <dbReference type="EMBL" id="MBX0297227.1"/>
    </source>
</evidence>
<protein>
    <recommendedName>
        <fullName evidence="4">DNA recombination and repair protein Rad51-like C-terminal domain-containing protein</fullName>
    </recommendedName>
</protein>
<dbReference type="RefSeq" id="WP_220581817.1">
    <property type="nucleotide sequence ID" value="NZ_RKLT01000016.1"/>
</dbReference>
<accession>A0AAW4PGL1</accession>
<organism evidence="2 3">
    <name type="scientific">Haloarcula nitratireducens</name>
    <dbReference type="NCBI Taxonomy" id="2487749"/>
    <lineage>
        <taxon>Archaea</taxon>
        <taxon>Methanobacteriati</taxon>
        <taxon>Methanobacteriota</taxon>
        <taxon>Stenosarchaea group</taxon>
        <taxon>Halobacteria</taxon>
        <taxon>Halobacteriales</taxon>
        <taxon>Haloarculaceae</taxon>
        <taxon>Haloarcula</taxon>
    </lineage>
</organism>
<reference evidence="2 3" key="1">
    <citation type="submission" date="2021-06" db="EMBL/GenBank/DDBJ databases">
        <title>Halomicroarcula sp. a new haloarchaeum isolated from saline soil.</title>
        <authorList>
            <person name="Duran-Viseras A."/>
            <person name="Sanchez-Porro C."/>
            <person name="Ventosa A."/>
        </authorList>
    </citation>
    <scope>NUCLEOTIDE SEQUENCE [LARGE SCALE GENOMIC DNA]</scope>
    <source>
        <strain evidence="2 3">F27</strain>
    </source>
</reference>
<feature type="compositionally biased region" description="Basic and acidic residues" evidence="1">
    <location>
        <begin position="127"/>
        <end position="150"/>
    </location>
</feature>
<dbReference type="EMBL" id="RKLT01000016">
    <property type="protein sequence ID" value="MBX0297227.1"/>
    <property type="molecule type" value="Genomic_DNA"/>
</dbReference>
<dbReference type="AlphaFoldDB" id="A0AAW4PGL1"/>
<dbReference type="Gene3D" id="3.40.50.300">
    <property type="entry name" value="P-loop containing nucleotide triphosphate hydrolases"/>
    <property type="match status" value="1"/>
</dbReference>
<gene>
    <name evidence="2" type="ORF">EGH23_20325</name>
</gene>
<comment type="caution">
    <text evidence="2">The sequence shown here is derived from an EMBL/GenBank/DDBJ whole genome shotgun (WGS) entry which is preliminary data.</text>
</comment>